<evidence type="ECO:0000313" key="2">
    <source>
        <dbReference type="EMBL" id="KPA78849.1"/>
    </source>
</evidence>
<name>A0A0M9FZ23_LEPPY</name>
<sequence length="716" mass="76260">MQTPSTATDAPKSERGRRRLISRGRTLYASPYGTMQSASTATTTPAPTTFGAHPTHASAQQPSSLTRRETASPTAVATAAASTTTRKERSRGGSVSTVYATKPHYPTRSVSYADTSLNSSSRTAAATSRVPALAVSDLAAAPSRLHSTTLPAAKPATKTIPMASVDEPEQSTVRVGAFIVKRSSISPRPGHPTGESPSSPFSPYTVSPVSTPRLSQTTPFGPNALTVYEPCDLFDLHHALQHRLVDELGWSLHWYLDTETEIQQLELAKEMEEKVRTKPRSVADKTNVAVTVATDGVKGSKGEAVEAAAKRSGKARDSAGAALAESGAAAAAVVTPQHSDPNTPQNYRVDAQGRQLPYIKQKSQFGVMSTRVECALCHELAAVRRSAFAVTPRSRLSRSPYEFRLASLRRWLRKRGTESPADALLASCLSVVAQRYLAYLGIADCWTSLFVTAGLPSLHAAAASTALPTAAREKALSFPATLSTPTRLDRVPLSFYVLPALCRWKTLQPARVERLLRTAKMHPFSLLRCFPDVANGTSAKEAAGVSSVASSVASSLVFFTIQQQTYLPDVRRSSSRRNQMASLGESCVCDVYLVASNAPDGFLSSWAAADGSADAATSTTTVASVWGHVPTDEERNGWSSGDGGQDGAGLPPSGELFYIASSLENYLRLGIVFGWVYGWQMCFSTAGPPSNSVPWLRWINASAYAAATAANSETAP</sequence>
<dbReference type="AlphaFoldDB" id="A0A0M9FZ23"/>
<feature type="compositionally biased region" description="Polar residues" evidence="1">
    <location>
        <begin position="195"/>
        <end position="215"/>
    </location>
</feature>
<dbReference type="RefSeq" id="XP_015657289.1">
    <property type="nucleotide sequence ID" value="XM_015804155.1"/>
</dbReference>
<protein>
    <submittedName>
        <fullName evidence="2">Uncharacterized protein</fullName>
    </submittedName>
</protein>
<feature type="compositionally biased region" description="Low complexity" evidence="1">
    <location>
        <begin position="37"/>
        <end position="57"/>
    </location>
</feature>
<accession>A0A0M9FZ23</accession>
<dbReference type="OMA" id="PFEYRLA"/>
<feature type="compositionally biased region" description="Low complexity" evidence="1">
    <location>
        <begin position="71"/>
        <end position="84"/>
    </location>
</feature>
<feature type="region of interest" description="Disordered" evidence="1">
    <location>
        <begin position="182"/>
        <end position="215"/>
    </location>
</feature>
<dbReference type="Proteomes" id="UP000037923">
    <property type="component" value="Unassembled WGS sequence"/>
</dbReference>
<organism evidence="2 3">
    <name type="scientific">Leptomonas pyrrhocoris</name>
    <name type="common">Firebug parasite</name>
    <dbReference type="NCBI Taxonomy" id="157538"/>
    <lineage>
        <taxon>Eukaryota</taxon>
        <taxon>Discoba</taxon>
        <taxon>Euglenozoa</taxon>
        <taxon>Kinetoplastea</taxon>
        <taxon>Metakinetoplastina</taxon>
        <taxon>Trypanosomatida</taxon>
        <taxon>Trypanosomatidae</taxon>
        <taxon>Leishmaniinae</taxon>
        <taxon>Leptomonas</taxon>
    </lineage>
</organism>
<comment type="caution">
    <text evidence="2">The sequence shown here is derived from an EMBL/GenBank/DDBJ whole genome shotgun (WGS) entry which is preliminary data.</text>
</comment>
<feature type="region of interest" description="Disordered" evidence="1">
    <location>
        <begin position="1"/>
        <end position="101"/>
    </location>
</feature>
<dbReference type="VEuPathDB" id="TriTrypDB:LpyrH10_12_1050"/>
<dbReference type="GeneID" id="26906217"/>
<gene>
    <name evidence="2" type="ORF">ABB37_05927</name>
</gene>
<evidence type="ECO:0000256" key="1">
    <source>
        <dbReference type="SAM" id="MobiDB-lite"/>
    </source>
</evidence>
<dbReference type="OrthoDB" id="252244at2759"/>
<dbReference type="EMBL" id="LGTL01000012">
    <property type="protein sequence ID" value="KPA78849.1"/>
    <property type="molecule type" value="Genomic_DNA"/>
</dbReference>
<dbReference type="RefSeq" id="XP_015657288.1">
    <property type="nucleotide sequence ID" value="XM_015804154.1"/>
</dbReference>
<reference evidence="2 3" key="1">
    <citation type="submission" date="2015-07" db="EMBL/GenBank/DDBJ databases">
        <title>High-quality genome of monoxenous trypanosomatid Leptomonas pyrrhocoris.</title>
        <authorList>
            <person name="Flegontov P."/>
            <person name="Butenko A."/>
            <person name="Firsov S."/>
            <person name="Vlcek C."/>
            <person name="Logacheva M.D."/>
            <person name="Field M."/>
            <person name="Filatov D."/>
            <person name="Flegontova O."/>
            <person name="Gerasimov E."/>
            <person name="Jackson A.P."/>
            <person name="Kelly S."/>
            <person name="Opperdoes F."/>
            <person name="O'Reilly A."/>
            <person name="Votypka J."/>
            <person name="Yurchenko V."/>
            <person name="Lukes J."/>
        </authorList>
    </citation>
    <scope>NUCLEOTIDE SEQUENCE [LARGE SCALE GENOMIC DNA]</scope>
    <source>
        <strain evidence="2">H10</strain>
    </source>
</reference>
<evidence type="ECO:0000313" key="3">
    <source>
        <dbReference type="Proteomes" id="UP000037923"/>
    </source>
</evidence>
<proteinExistence type="predicted"/>
<keyword evidence="3" id="KW-1185">Reference proteome</keyword>
<dbReference type="EMBL" id="LGTL01000012">
    <property type="protein sequence ID" value="KPA78850.1"/>
    <property type="molecule type" value="Genomic_DNA"/>
</dbReference>